<comment type="caution">
    <text evidence="2">The sequence shown here is derived from an EMBL/GenBank/DDBJ whole genome shotgun (WGS) entry which is preliminary data.</text>
</comment>
<dbReference type="PANTHER" id="PTHR46961">
    <property type="entry name" value="DYNEIN HEAVY CHAIN 1, AXONEMAL-LIKE PROTEIN"/>
    <property type="match status" value="1"/>
</dbReference>
<protein>
    <recommendedName>
        <fullName evidence="1">Dynein heavy chain 3 AAA+ lid domain-containing protein</fullName>
    </recommendedName>
</protein>
<sequence length="168" mass="18761">MFALYPFPQRHFCVFSMSFPGAEALSSIYSSILSQHLGGESFSSALQRSSSTLVQLALALHQRVSSTFFPTAVKFHYIFNLRDLSNIFQQYTKADQVQLASPPEILLMRIGCGAGDNTSVRHRLLDDSAQRRRLSGCITVPCFILCSTYHRMHLDCADFCPNASSMPL</sequence>
<reference evidence="2 3" key="1">
    <citation type="submission" date="2021-06" db="EMBL/GenBank/DDBJ databases">
        <authorList>
            <person name="Palmer J.M."/>
        </authorList>
    </citation>
    <scope>NUCLEOTIDE SEQUENCE [LARGE SCALE GENOMIC DNA]</scope>
    <source>
        <strain evidence="2 3">GA_2019</strain>
        <tissue evidence="2">Muscle</tissue>
    </source>
</reference>
<organism evidence="2 3">
    <name type="scientific">Goodea atripinnis</name>
    <dbReference type="NCBI Taxonomy" id="208336"/>
    <lineage>
        <taxon>Eukaryota</taxon>
        <taxon>Metazoa</taxon>
        <taxon>Chordata</taxon>
        <taxon>Craniata</taxon>
        <taxon>Vertebrata</taxon>
        <taxon>Euteleostomi</taxon>
        <taxon>Actinopterygii</taxon>
        <taxon>Neopterygii</taxon>
        <taxon>Teleostei</taxon>
        <taxon>Neoteleostei</taxon>
        <taxon>Acanthomorphata</taxon>
        <taxon>Ovalentaria</taxon>
        <taxon>Atherinomorphae</taxon>
        <taxon>Cyprinodontiformes</taxon>
        <taxon>Goodeidae</taxon>
        <taxon>Goodea</taxon>
    </lineage>
</organism>
<dbReference type="Gene3D" id="3.40.50.300">
    <property type="entry name" value="P-loop containing nucleotide triphosphate hydrolases"/>
    <property type="match status" value="1"/>
</dbReference>
<dbReference type="Gene3D" id="1.20.920.30">
    <property type="match status" value="1"/>
</dbReference>
<accession>A0ABV0P574</accession>
<evidence type="ECO:0000313" key="3">
    <source>
        <dbReference type="Proteomes" id="UP001476798"/>
    </source>
</evidence>
<dbReference type="PANTHER" id="PTHR46961:SF16">
    <property type="entry name" value="DYNEIN AXONEMAL HEAVY CHAIN 17-RELATED"/>
    <property type="match status" value="1"/>
</dbReference>
<name>A0ABV0P574_9TELE</name>
<keyword evidence="3" id="KW-1185">Reference proteome</keyword>
<evidence type="ECO:0000259" key="1">
    <source>
        <dbReference type="Pfam" id="PF17857"/>
    </source>
</evidence>
<dbReference type="EMBL" id="JAHRIO010061072">
    <property type="protein sequence ID" value="MEQ2178541.1"/>
    <property type="molecule type" value="Genomic_DNA"/>
</dbReference>
<dbReference type="Pfam" id="PF17857">
    <property type="entry name" value="AAA_lid_1"/>
    <property type="match status" value="1"/>
</dbReference>
<gene>
    <name evidence="2" type="ORF">GOODEAATRI_015115</name>
</gene>
<proteinExistence type="predicted"/>
<dbReference type="InterPro" id="IPR026983">
    <property type="entry name" value="DHC"/>
</dbReference>
<feature type="domain" description="Dynein heavy chain 3 AAA+ lid" evidence="1">
    <location>
        <begin position="53"/>
        <end position="91"/>
    </location>
</feature>
<dbReference type="InterPro" id="IPR041589">
    <property type="entry name" value="DNAH3_AAA_lid_1"/>
</dbReference>
<dbReference type="Proteomes" id="UP001476798">
    <property type="component" value="Unassembled WGS sequence"/>
</dbReference>
<evidence type="ECO:0000313" key="2">
    <source>
        <dbReference type="EMBL" id="MEQ2178541.1"/>
    </source>
</evidence>
<dbReference type="InterPro" id="IPR027417">
    <property type="entry name" value="P-loop_NTPase"/>
</dbReference>